<accession>A0A150PNT7</accession>
<sequence length="257" mass="26351">MYDLDLRALAVRGALALLVGLPAAGCQLVSGIDAMDVDESAGGVVGDCGPVGERCGGTCEEGIVTPPGTCTDDGTCSAEPSSCGSYDCDLSGTACATSCSIFKGCVDRAVCDTMSATCMACGASPPDPAPCDGCERCEGGKCITRCDTEGECVRDRMLDAKERPARLECNDQCNNIRVVCIGPYPCEVVCGDGGCQGLLMQCSHDGPCYLECSRSGCASNVKFVCGANTCLAACILETTIVDQVCESSCSCMSQVCQ</sequence>
<evidence type="ECO:0000313" key="2">
    <source>
        <dbReference type="Proteomes" id="UP000075604"/>
    </source>
</evidence>
<comment type="caution">
    <text evidence="1">The sequence shown here is derived from an EMBL/GenBank/DDBJ whole genome shotgun (WGS) entry which is preliminary data.</text>
</comment>
<dbReference type="Proteomes" id="UP000075604">
    <property type="component" value="Unassembled WGS sequence"/>
</dbReference>
<proteinExistence type="predicted"/>
<name>A0A150PNT7_SORCE</name>
<evidence type="ECO:0000313" key="1">
    <source>
        <dbReference type="EMBL" id="KYF57332.1"/>
    </source>
</evidence>
<dbReference type="EMBL" id="JELX01001880">
    <property type="protein sequence ID" value="KYF57332.1"/>
    <property type="molecule type" value="Genomic_DNA"/>
</dbReference>
<protein>
    <submittedName>
        <fullName evidence="1">Uncharacterized protein</fullName>
    </submittedName>
</protein>
<dbReference type="AlphaFoldDB" id="A0A150PNT7"/>
<organism evidence="1 2">
    <name type="scientific">Sorangium cellulosum</name>
    <name type="common">Polyangium cellulosum</name>
    <dbReference type="NCBI Taxonomy" id="56"/>
    <lineage>
        <taxon>Bacteria</taxon>
        <taxon>Pseudomonadati</taxon>
        <taxon>Myxococcota</taxon>
        <taxon>Polyangia</taxon>
        <taxon>Polyangiales</taxon>
        <taxon>Polyangiaceae</taxon>
        <taxon>Sorangium</taxon>
    </lineage>
</organism>
<reference evidence="1 2" key="1">
    <citation type="submission" date="2014-02" db="EMBL/GenBank/DDBJ databases">
        <title>The small core and large imbalanced accessory genome model reveals a collaborative survival strategy of Sorangium cellulosum strains in nature.</title>
        <authorList>
            <person name="Han K."/>
            <person name="Peng R."/>
            <person name="Blom J."/>
            <person name="Li Y.-Z."/>
        </authorList>
    </citation>
    <scope>NUCLEOTIDE SEQUENCE [LARGE SCALE GENOMIC DNA]</scope>
    <source>
        <strain evidence="1 2">So0157-18</strain>
    </source>
</reference>
<gene>
    <name evidence="1" type="ORF">BE04_50245</name>
</gene>